<evidence type="ECO:0000256" key="1">
    <source>
        <dbReference type="SAM" id="MobiDB-lite"/>
    </source>
</evidence>
<evidence type="ECO:0000313" key="2">
    <source>
        <dbReference type="EMBL" id="KKK18840.1"/>
    </source>
</evidence>
<dbReference type="OrthoDB" id="2992173at2759"/>
<gene>
    <name evidence="2" type="ORF">AOCH_003090</name>
</gene>
<keyword evidence="3" id="KW-1185">Reference proteome</keyword>
<feature type="region of interest" description="Disordered" evidence="1">
    <location>
        <begin position="435"/>
        <end position="455"/>
    </location>
</feature>
<dbReference type="EMBL" id="JYKN01001827">
    <property type="protein sequence ID" value="KKK18840.1"/>
    <property type="molecule type" value="Genomic_DNA"/>
</dbReference>
<feature type="region of interest" description="Disordered" evidence="1">
    <location>
        <begin position="1146"/>
        <end position="1168"/>
    </location>
</feature>
<dbReference type="VEuPathDB" id="FungiDB:P175DRAFT_0472051"/>
<feature type="region of interest" description="Disordered" evidence="1">
    <location>
        <begin position="55"/>
        <end position="74"/>
    </location>
</feature>
<comment type="caution">
    <text evidence="2">The sequence shown here is derived from an EMBL/GenBank/DDBJ whole genome shotgun (WGS) entry which is preliminary data.</text>
</comment>
<sequence length="1400" mass="157729">MALAIPMKLDAFVFNKAVCNGKKDDARIAPINQPNYTFLRMENYMALSDLLPHTDLENASPASRNSRYTDLGTREPRTSRCGVYVHWSLPRAFRGGEAKASTDQTSRTQPAQSDKPQKDSPKENDDNSAPSFPLVPNRWLVIRSLDPEAKTTLPQGASIPAVTAWVIESDCMRRIDDLGLDVDLQVDVSPFINSVATKHPDQILMSEQAEVFIGRCTPVSEWQKRQQEEPADRIDLTVASSSNQLFPDFQYHCGNVFSMLDTFAYTEKGEKKHLTAAHADYYVVGWQTEKDQDILAKKGTDPENRTRRDRLEAHGLQFPDAVLSEVKDWLKNSDSARSICHGAMYDVIWDLEELPPIIPANKCGARLGKPSAVAVGTTAMETLLTYAAAHHHPDSLEGDIHGLRTYLRAEDDSLDAQEAAEDEVHDGNFMHLDGGTHHYFGHQDEDHPAQPPPDTVKIQLGRLNAGQHLLDAMMRRKRQLQWEMFATWWKYISDIDNKDKSRTPIYKVAVQQIQASLHLLQLAMDGLRGQMKPATDIISGAGAAPKAGTLREFVQQRDPTLLIAGVQAGWPRDFQKPLPVRLKKHFVVSDPPPSLDKNAFGLESKCVPDDLEEPIIALMQEFLLLRRMKVSDPTRGTQIPPLYHDPTYVGDNIPVEDNPFRDHWADQQPWFPLYIEWEGLYIDIPFEEWRLQQKQTSRGTLTEYTQYVVKEDLSKQQYRDRRVLSGRNLILPQPSFTLKAHIQRILQIIPPKELDELLPEPRRTEIESNIDRFAFLSAPLSGFTDHLLTLATGSHVKPLVRAPGKRPIALRDAVKVGAAIGLEPAHLELIDTESDPTPYGSNMSLVGHDEFSAFKPVTHGQFRFTRLNIIDKFGQAISALPLPAEGESRERRALFPCVADYYAPQSLSEDGEPNVIEPHPPGAVSPKDCEFIQLPPAINQPARLNAAFLSLDHERDTSKTSGLGDPFWRPSSDWESPLWGWVMVNYVDRSIQLFLPDGRFYREVRVTEGTNADDVQWQPFPRPKDQGEAKNPQLERLVRHLIDPKQEYLLEFIEMIDHALRDTAPPPAAYGAFPNALTGRPLALANLGISLELSEKPRANQSTVRDQQGHPGLDLLKRYKFPVKLGNASRRTDGLICYFDKYDETRTAADPGPDPDPDPRGPGNDLDLKNIYTYSYDKEKRKAEKPQHLNPIPESDLPTLAVYWDDPEKYIKISNPRDIDATPYEVSRNQKLRPFGALIDPFLPLHAYTGILPTQTLRLPTWTWESALKKIVTFFHVGPILVPGDVPRFDIAQELSEQKWEQQKGKPGTQPTEGHEVQLPALAVADWSWLQPYAVEEKKTGPLAVQITDDRGANDEPKKSKKYMALGIRHTTPQVDGQLGPHTAIEGYLQMNTAMESKGK</sequence>
<dbReference type="Proteomes" id="UP000034947">
    <property type="component" value="Unassembled WGS sequence"/>
</dbReference>
<proteinExistence type="predicted"/>
<feature type="region of interest" description="Disordered" evidence="1">
    <location>
        <begin position="95"/>
        <end position="133"/>
    </location>
</feature>
<organism evidence="2 3">
    <name type="scientific">Aspergillus ochraceoroseus</name>
    <dbReference type="NCBI Taxonomy" id="138278"/>
    <lineage>
        <taxon>Eukaryota</taxon>
        <taxon>Fungi</taxon>
        <taxon>Dikarya</taxon>
        <taxon>Ascomycota</taxon>
        <taxon>Pezizomycotina</taxon>
        <taxon>Eurotiomycetes</taxon>
        <taxon>Eurotiomycetidae</taxon>
        <taxon>Eurotiales</taxon>
        <taxon>Aspergillaceae</taxon>
        <taxon>Aspergillus</taxon>
        <taxon>Aspergillus subgen. Nidulantes</taxon>
    </lineage>
</organism>
<feature type="compositionally biased region" description="Polar residues" evidence="1">
    <location>
        <begin position="101"/>
        <end position="114"/>
    </location>
</feature>
<name>A0A0F8WM97_9EURO</name>
<evidence type="ECO:0000313" key="3">
    <source>
        <dbReference type="Proteomes" id="UP000034947"/>
    </source>
</evidence>
<accession>A0A0F8WM97</accession>
<reference evidence="2 3" key="1">
    <citation type="submission" date="2015-02" db="EMBL/GenBank/DDBJ databases">
        <title>Draft Genome Sequences of Two Closely-Related Aflatoxigenic Aspergillus Species Obtained from the Cote d'Ivoire.</title>
        <authorList>
            <person name="Moore G.G."/>
            <person name="Beltz S.B."/>
            <person name="Mack B.M."/>
        </authorList>
    </citation>
    <scope>NUCLEOTIDE SEQUENCE [LARGE SCALE GENOMIC DNA]</scope>
    <source>
        <strain evidence="2 3">SRRC1432</strain>
    </source>
</reference>
<protein>
    <submittedName>
        <fullName evidence="2">Uncharacterized protein</fullName>
    </submittedName>
</protein>
<feature type="compositionally biased region" description="Basic and acidic residues" evidence="1">
    <location>
        <begin position="115"/>
        <end position="125"/>
    </location>
</feature>